<protein>
    <recommendedName>
        <fullName evidence="15">Alpha-latrotoxin</fullName>
    </recommendedName>
</protein>
<proteinExistence type="inferred from homology"/>
<dbReference type="GO" id="GO:0006887">
    <property type="term" value="P:exocytosis"/>
    <property type="evidence" value="ECO:0007669"/>
    <property type="project" value="UniProtKB-KW"/>
</dbReference>
<dbReference type="GO" id="GO:0044218">
    <property type="term" value="C:other organism cell membrane"/>
    <property type="evidence" value="ECO:0007669"/>
    <property type="project" value="UniProtKB-KW"/>
</dbReference>
<dbReference type="EMBL" id="BGPR01004467">
    <property type="protein sequence ID" value="GBM99955.1"/>
    <property type="molecule type" value="Genomic_DNA"/>
</dbReference>
<evidence type="ECO:0000256" key="2">
    <source>
        <dbReference type="ARBA" id="ARBA00004613"/>
    </source>
</evidence>
<dbReference type="Pfam" id="PF00023">
    <property type="entry name" value="Ank"/>
    <property type="match status" value="1"/>
</dbReference>
<keyword evidence="4" id="KW-0964">Secreted</keyword>
<keyword evidence="10 16" id="KW-0040">ANK repeat</keyword>
<keyword evidence="3" id="KW-0268">Exocytosis</keyword>
<feature type="repeat" description="ANK" evidence="16">
    <location>
        <begin position="124"/>
        <end position="156"/>
    </location>
</feature>
<reference evidence="17 18" key="1">
    <citation type="journal article" date="2019" name="Sci. Rep.">
        <title>Orb-weaving spider Araneus ventricosus genome elucidates the spidroin gene catalogue.</title>
        <authorList>
            <person name="Kono N."/>
            <person name="Nakamura H."/>
            <person name="Ohtoshi R."/>
            <person name="Moran D.A.P."/>
            <person name="Shinohara A."/>
            <person name="Yoshida Y."/>
            <person name="Fujiwara M."/>
            <person name="Mori M."/>
            <person name="Tomita M."/>
            <person name="Arakawa K."/>
        </authorList>
    </citation>
    <scope>NUCLEOTIDE SEQUENCE [LARGE SCALE GENOMIC DNA]</scope>
</reference>
<dbReference type="PANTHER" id="PTHR24198">
    <property type="entry name" value="ANKYRIN REPEAT AND PROTEIN KINASE DOMAIN-CONTAINING PROTEIN"/>
    <property type="match status" value="1"/>
</dbReference>
<dbReference type="SUPFAM" id="SSF48403">
    <property type="entry name" value="Ankyrin repeat"/>
    <property type="match status" value="1"/>
</dbReference>
<dbReference type="GO" id="GO:0005576">
    <property type="term" value="C:extracellular region"/>
    <property type="evidence" value="ECO:0007669"/>
    <property type="project" value="UniProtKB-SubCell"/>
</dbReference>
<keyword evidence="5" id="KW-1052">Target cell membrane</keyword>
<comment type="subunit">
    <text evidence="14">Homotetramer in membranes.</text>
</comment>
<evidence type="ECO:0000313" key="17">
    <source>
        <dbReference type="EMBL" id="GBM99955.1"/>
    </source>
</evidence>
<keyword evidence="7" id="KW-0528">Neurotoxin</keyword>
<comment type="caution">
    <text evidence="17">The sequence shown here is derived from an EMBL/GenBank/DDBJ whole genome shotgun (WGS) entry which is preliminary data.</text>
</comment>
<dbReference type="Gene3D" id="1.25.40.20">
    <property type="entry name" value="Ankyrin repeat-containing domain"/>
    <property type="match status" value="2"/>
</dbReference>
<evidence type="ECO:0000256" key="5">
    <source>
        <dbReference type="ARBA" id="ARBA00022537"/>
    </source>
</evidence>
<evidence type="ECO:0000256" key="7">
    <source>
        <dbReference type="ARBA" id="ARBA00022699"/>
    </source>
</evidence>
<accession>A0A4Y2KDV9</accession>
<evidence type="ECO:0000256" key="9">
    <source>
        <dbReference type="ARBA" id="ARBA00023028"/>
    </source>
</evidence>
<evidence type="ECO:0000256" key="1">
    <source>
        <dbReference type="ARBA" id="ARBA00004175"/>
    </source>
</evidence>
<evidence type="ECO:0000256" key="4">
    <source>
        <dbReference type="ARBA" id="ARBA00022525"/>
    </source>
</evidence>
<evidence type="ECO:0000256" key="10">
    <source>
        <dbReference type="ARBA" id="ARBA00023043"/>
    </source>
</evidence>
<evidence type="ECO:0000256" key="6">
    <source>
        <dbReference type="ARBA" id="ARBA00022656"/>
    </source>
</evidence>
<comment type="subcellular location">
    <subcellularLocation>
        <location evidence="2">Secreted</location>
    </subcellularLocation>
    <subcellularLocation>
        <location evidence="1">Target cell membrane</location>
    </subcellularLocation>
</comment>
<keyword evidence="11" id="KW-0472">Membrane</keyword>
<keyword evidence="8" id="KW-0677">Repeat</keyword>
<dbReference type="OrthoDB" id="194358at2759"/>
<dbReference type="PROSITE" id="PS50088">
    <property type="entry name" value="ANK_REPEAT"/>
    <property type="match status" value="2"/>
</dbReference>
<dbReference type="GO" id="GO:0090729">
    <property type="term" value="F:toxin activity"/>
    <property type="evidence" value="ECO:0007669"/>
    <property type="project" value="UniProtKB-KW"/>
</dbReference>
<evidence type="ECO:0000256" key="14">
    <source>
        <dbReference type="ARBA" id="ARBA00049715"/>
    </source>
</evidence>
<gene>
    <name evidence="17" type="ORF">AVEN_177898_1</name>
</gene>
<evidence type="ECO:0000256" key="11">
    <source>
        <dbReference type="ARBA" id="ARBA00023136"/>
    </source>
</evidence>
<dbReference type="GO" id="GO:0044231">
    <property type="term" value="C:host cell presynaptic membrane"/>
    <property type="evidence" value="ECO:0007669"/>
    <property type="project" value="UniProtKB-KW"/>
</dbReference>
<name>A0A4Y2KDV9_ARAVE</name>
<dbReference type="InterPro" id="IPR036770">
    <property type="entry name" value="Ankyrin_rpt-contain_sf"/>
</dbReference>
<evidence type="ECO:0000256" key="15">
    <source>
        <dbReference type="ARBA" id="ARBA00049811"/>
    </source>
</evidence>
<dbReference type="PROSITE" id="PS50297">
    <property type="entry name" value="ANK_REP_REGION"/>
    <property type="match status" value="1"/>
</dbReference>
<evidence type="ECO:0000256" key="8">
    <source>
        <dbReference type="ARBA" id="ARBA00022737"/>
    </source>
</evidence>
<dbReference type="Proteomes" id="UP000499080">
    <property type="component" value="Unassembled WGS sequence"/>
</dbReference>
<dbReference type="PANTHER" id="PTHR24198:SF165">
    <property type="entry name" value="ANKYRIN REPEAT-CONTAINING PROTEIN-RELATED"/>
    <property type="match status" value="1"/>
</dbReference>
<keyword evidence="6" id="KW-0800">Toxin</keyword>
<dbReference type="InterPro" id="IPR002110">
    <property type="entry name" value="Ankyrin_rpt"/>
</dbReference>
<dbReference type="AlphaFoldDB" id="A0A4Y2KDV9"/>
<evidence type="ECO:0000256" key="13">
    <source>
        <dbReference type="ARBA" id="ARBA00049657"/>
    </source>
</evidence>
<comment type="similarity">
    <text evidence="13">Belongs to the cationic peptide 01 (latrotoxin) family. 03 (alpha-latrotoxin) subfamily.</text>
</comment>
<organism evidence="17 18">
    <name type="scientific">Araneus ventricosus</name>
    <name type="common">Orbweaver spider</name>
    <name type="synonym">Epeira ventricosa</name>
    <dbReference type="NCBI Taxonomy" id="182803"/>
    <lineage>
        <taxon>Eukaryota</taxon>
        <taxon>Metazoa</taxon>
        <taxon>Ecdysozoa</taxon>
        <taxon>Arthropoda</taxon>
        <taxon>Chelicerata</taxon>
        <taxon>Arachnida</taxon>
        <taxon>Araneae</taxon>
        <taxon>Araneomorphae</taxon>
        <taxon>Entelegynae</taxon>
        <taxon>Araneoidea</taxon>
        <taxon>Araneidae</taxon>
        <taxon>Araneus</taxon>
    </lineage>
</organism>
<evidence type="ECO:0000313" key="18">
    <source>
        <dbReference type="Proteomes" id="UP000499080"/>
    </source>
</evidence>
<evidence type="ECO:0000256" key="16">
    <source>
        <dbReference type="PROSITE-ProRule" id="PRU00023"/>
    </source>
</evidence>
<keyword evidence="9" id="KW-0638">Presynaptic neurotoxin</keyword>
<feature type="repeat" description="ANK" evidence="16">
    <location>
        <begin position="1"/>
        <end position="31"/>
    </location>
</feature>
<sequence length="161" mass="17556">MTSPHLAVLKSSYEIAATLFKHGADVNAIYLKLSIAAKRGNVQLLKLLLEKCGDINVVTDSDYTPLQLAAQFGHYEIAKTLFCECNTGDKIKASHIATFNGYKRIVELSVKEGVNVNATCASDKNVLELHFAALAGYTEIINFLIANGCDINVIGKYDDED</sequence>
<dbReference type="Pfam" id="PF12796">
    <property type="entry name" value="Ank_2"/>
    <property type="match status" value="1"/>
</dbReference>
<evidence type="ECO:0000256" key="3">
    <source>
        <dbReference type="ARBA" id="ARBA00022483"/>
    </source>
</evidence>
<evidence type="ECO:0000256" key="12">
    <source>
        <dbReference type="ARBA" id="ARBA00023298"/>
    </source>
</evidence>
<keyword evidence="18" id="KW-1185">Reference proteome</keyword>
<dbReference type="SMART" id="SM00248">
    <property type="entry name" value="ANK"/>
    <property type="match status" value="4"/>
</dbReference>
<keyword evidence="12" id="KW-1053">Target membrane</keyword>
<dbReference type="PRINTS" id="PR01415">
    <property type="entry name" value="ANKYRIN"/>
</dbReference>